<evidence type="ECO:0000313" key="1">
    <source>
        <dbReference type="EMBL" id="GAA4505452.1"/>
    </source>
</evidence>
<dbReference type="Proteomes" id="UP001500503">
    <property type="component" value="Unassembled WGS sequence"/>
</dbReference>
<dbReference type="EMBL" id="BAABHF010000038">
    <property type="protein sequence ID" value="GAA4505452.1"/>
    <property type="molecule type" value="Genomic_DNA"/>
</dbReference>
<organism evidence="1 2">
    <name type="scientific">Actinoallomurus oryzae</name>
    <dbReference type="NCBI Taxonomy" id="502180"/>
    <lineage>
        <taxon>Bacteria</taxon>
        <taxon>Bacillati</taxon>
        <taxon>Actinomycetota</taxon>
        <taxon>Actinomycetes</taxon>
        <taxon>Streptosporangiales</taxon>
        <taxon>Thermomonosporaceae</taxon>
        <taxon>Actinoallomurus</taxon>
    </lineage>
</organism>
<name>A0ABP8QL14_9ACTN</name>
<proteinExistence type="predicted"/>
<sequence length="101" mass="11923">MSIDETLTSARTFITRYLSGEVNEDSHPEIFDDDILMFAVGTLDERDPEWILRQLADQRWPVERRVEIFGPMRIHYAEGYKILQEEAPDRLYGFRDPETSD</sequence>
<reference evidence="2" key="1">
    <citation type="journal article" date="2019" name="Int. J. Syst. Evol. Microbiol.">
        <title>The Global Catalogue of Microorganisms (GCM) 10K type strain sequencing project: providing services to taxonomists for standard genome sequencing and annotation.</title>
        <authorList>
            <consortium name="The Broad Institute Genomics Platform"/>
            <consortium name="The Broad Institute Genome Sequencing Center for Infectious Disease"/>
            <person name="Wu L."/>
            <person name="Ma J."/>
        </authorList>
    </citation>
    <scope>NUCLEOTIDE SEQUENCE [LARGE SCALE GENOMIC DNA]</scope>
    <source>
        <strain evidence="2">JCM 17933</strain>
    </source>
</reference>
<gene>
    <name evidence="1" type="ORF">GCM10023191_061140</name>
</gene>
<keyword evidence="2" id="KW-1185">Reference proteome</keyword>
<evidence type="ECO:0000313" key="2">
    <source>
        <dbReference type="Proteomes" id="UP001500503"/>
    </source>
</evidence>
<accession>A0ABP8QL14</accession>
<dbReference type="RefSeq" id="WP_345469690.1">
    <property type="nucleotide sequence ID" value="NZ_BAABHF010000038.1"/>
</dbReference>
<protein>
    <submittedName>
        <fullName evidence="1">Uncharacterized protein</fullName>
    </submittedName>
</protein>
<comment type="caution">
    <text evidence="1">The sequence shown here is derived from an EMBL/GenBank/DDBJ whole genome shotgun (WGS) entry which is preliminary data.</text>
</comment>